<accession>A0A0A0KVN8</accession>
<feature type="region of interest" description="Disordered" evidence="1">
    <location>
        <begin position="1"/>
        <end position="54"/>
    </location>
</feature>
<evidence type="ECO:0000313" key="2">
    <source>
        <dbReference type="EMBL" id="KGN53623.1"/>
    </source>
</evidence>
<sequence>MKNPNNNPTNQQQDPDQNPAYLTHDLDHPIGSYASPSLYDFNPGITSPVFRKDS</sequence>
<reference evidence="2 3" key="4">
    <citation type="journal article" date="2011" name="BMC Genomics">
        <title>RNA-Seq improves annotation of protein-coding genes in the cucumber genome.</title>
        <authorList>
            <person name="Li Z."/>
            <person name="Zhang Z."/>
            <person name="Yan P."/>
            <person name="Huang S."/>
            <person name="Fei Z."/>
            <person name="Lin K."/>
        </authorList>
    </citation>
    <scope>NUCLEOTIDE SEQUENCE [LARGE SCALE GENOMIC DNA]</scope>
    <source>
        <strain evidence="3">cv. 9930</strain>
    </source>
</reference>
<dbReference type="AlphaFoldDB" id="A0A0A0KVN8"/>
<proteinExistence type="predicted"/>
<evidence type="ECO:0000256" key="1">
    <source>
        <dbReference type="SAM" id="MobiDB-lite"/>
    </source>
</evidence>
<reference evidence="2 3" key="3">
    <citation type="journal article" date="2010" name="BMC Genomics">
        <title>Transcriptome sequencing and comparative analysis of cucumber flowers with different sex types.</title>
        <authorList>
            <person name="Guo S."/>
            <person name="Zheng Y."/>
            <person name="Joung J.G."/>
            <person name="Liu S."/>
            <person name="Zhang Z."/>
            <person name="Crasta O.R."/>
            <person name="Sobral B.W."/>
            <person name="Xu Y."/>
            <person name="Huang S."/>
            <person name="Fei Z."/>
        </authorList>
    </citation>
    <scope>NUCLEOTIDE SEQUENCE [LARGE SCALE GENOMIC DNA]</scope>
    <source>
        <strain evidence="3">cv. 9930</strain>
    </source>
</reference>
<evidence type="ECO:0000313" key="3">
    <source>
        <dbReference type="Proteomes" id="UP000029981"/>
    </source>
</evidence>
<reference evidence="2 3" key="2">
    <citation type="journal article" date="2009" name="PLoS ONE">
        <title>An integrated genetic and cytogenetic map of the cucumber genome.</title>
        <authorList>
            <person name="Ren Y."/>
            <person name="Zhang Z."/>
            <person name="Liu J."/>
            <person name="Staub J.E."/>
            <person name="Han Y."/>
            <person name="Cheng Z."/>
            <person name="Li X."/>
            <person name="Lu J."/>
            <person name="Miao H."/>
            <person name="Kang H."/>
            <person name="Xie B."/>
            <person name="Gu X."/>
            <person name="Wang X."/>
            <person name="Du Y."/>
            <person name="Jin W."/>
            <person name="Huang S."/>
        </authorList>
    </citation>
    <scope>NUCLEOTIDE SEQUENCE [LARGE SCALE GENOMIC DNA]</scope>
    <source>
        <strain evidence="3">cv. 9930</strain>
    </source>
</reference>
<reference evidence="2 3" key="1">
    <citation type="journal article" date="2009" name="Nat. Genet.">
        <title>The genome of the cucumber, Cucumis sativus L.</title>
        <authorList>
            <person name="Huang S."/>
            <person name="Li R."/>
            <person name="Zhang Z."/>
            <person name="Li L."/>
            <person name="Gu X."/>
            <person name="Fan W."/>
            <person name="Lucas W.J."/>
            <person name="Wang X."/>
            <person name="Xie B."/>
            <person name="Ni P."/>
            <person name="Ren Y."/>
            <person name="Zhu H."/>
            <person name="Li J."/>
            <person name="Lin K."/>
            <person name="Jin W."/>
            <person name="Fei Z."/>
            <person name="Li G."/>
            <person name="Staub J."/>
            <person name="Kilian A."/>
            <person name="van der Vossen E.A."/>
            <person name="Wu Y."/>
            <person name="Guo J."/>
            <person name="He J."/>
            <person name="Jia Z."/>
            <person name="Ren Y."/>
            <person name="Tian G."/>
            <person name="Lu Y."/>
            <person name="Ruan J."/>
            <person name="Qian W."/>
            <person name="Wang M."/>
            <person name="Huang Q."/>
            <person name="Li B."/>
            <person name="Xuan Z."/>
            <person name="Cao J."/>
            <person name="Asan"/>
            <person name="Wu Z."/>
            <person name="Zhang J."/>
            <person name="Cai Q."/>
            <person name="Bai Y."/>
            <person name="Zhao B."/>
            <person name="Han Y."/>
            <person name="Li Y."/>
            <person name="Li X."/>
            <person name="Wang S."/>
            <person name="Shi Q."/>
            <person name="Liu S."/>
            <person name="Cho W.K."/>
            <person name="Kim J.Y."/>
            <person name="Xu Y."/>
            <person name="Heller-Uszynska K."/>
            <person name="Miao H."/>
            <person name="Cheng Z."/>
            <person name="Zhang S."/>
            <person name="Wu J."/>
            <person name="Yang Y."/>
            <person name="Kang H."/>
            <person name="Li M."/>
            <person name="Liang H."/>
            <person name="Ren X."/>
            <person name="Shi Z."/>
            <person name="Wen M."/>
            <person name="Jian M."/>
            <person name="Yang H."/>
            <person name="Zhang G."/>
            <person name="Yang Z."/>
            <person name="Chen R."/>
            <person name="Liu S."/>
            <person name="Li J."/>
            <person name="Ma L."/>
            <person name="Liu H."/>
            <person name="Zhou Y."/>
            <person name="Zhao J."/>
            <person name="Fang X."/>
            <person name="Li G."/>
            <person name="Fang L."/>
            <person name="Li Y."/>
            <person name="Liu D."/>
            <person name="Zheng H."/>
            <person name="Zhang Y."/>
            <person name="Qin N."/>
            <person name="Li Z."/>
            <person name="Yang G."/>
            <person name="Yang S."/>
            <person name="Bolund L."/>
            <person name="Kristiansen K."/>
            <person name="Zheng H."/>
            <person name="Li S."/>
            <person name="Zhang X."/>
            <person name="Yang H."/>
            <person name="Wang J."/>
            <person name="Sun R."/>
            <person name="Zhang B."/>
            <person name="Jiang S."/>
            <person name="Wang J."/>
            <person name="Du Y."/>
            <person name="Li S."/>
        </authorList>
    </citation>
    <scope>NUCLEOTIDE SEQUENCE [LARGE SCALE GENOMIC DNA]</scope>
    <source>
        <strain evidence="3">cv. 9930</strain>
    </source>
</reference>
<dbReference type="Proteomes" id="UP000029981">
    <property type="component" value="Chromosome 4"/>
</dbReference>
<dbReference type="EMBL" id="CM002925">
    <property type="protein sequence ID" value="KGN53623.1"/>
    <property type="molecule type" value="Genomic_DNA"/>
</dbReference>
<organism evidence="2 3">
    <name type="scientific">Cucumis sativus</name>
    <name type="common">Cucumber</name>
    <dbReference type="NCBI Taxonomy" id="3659"/>
    <lineage>
        <taxon>Eukaryota</taxon>
        <taxon>Viridiplantae</taxon>
        <taxon>Streptophyta</taxon>
        <taxon>Embryophyta</taxon>
        <taxon>Tracheophyta</taxon>
        <taxon>Spermatophyta</taxon>
        <taxon>Magnoliopsida</taxon>
        <taxon>eudicotyledons</taxon>
        <taxon>Gunneridae</taxon>
        <taxon>Pentapetalae</taxon>
        <taxon>rosids</taxon>
        <taxon>fabids</taxon>
        <taxon>Cucurbitales</taxon>
        <taxon>Cucurbitaceae</taxon>
        <taxon>Benincaseae</taxon>
        <taxon>Cucumis</taxon>
    </lineage>
</organism>
<feature type="compositionally biased region" description="Low complexity" evidence="1">
    <location>
        <begin position="1"/>
        <end position="19"/>
    </location>
</feature>
<keyword evidence="3" id="KW-1185">Reference proteome</keyword>
<dbReference type="Gramene" id="KGN53623">
    <property type="protein sequence ID" value="KGN53623"/>
    <property type="gene ID" value="Csa_4G091895"/>
</dbReference>
<protein>
    <submittedName>
        <fullName evidence="2">Uncharacterized protein</fullName>
    </submittedName>
</protein>
<gene>
    <name evidence="2" type="ORF">Csa_4G091895</name>
</gene>
<name>A0A0A0KVN8_CUCSA</name>